<feature type="region of interest" description="Disordered" evidence="1">
    <location>
        <begin position="116"/>
        <end position="135"/>
    </location>
</feature>
<dbReference type="AlphaFoldDB" id="A0A8H7RV27"/>
<name>A0A8H7RV27_9FUNG</name>
<organism evidence="2 3">
    <name type="scientific">Circinella minor</name>
    <dbReference type="NCBI Taxonomy" id="1195481"/>
    <lineage>
        <taxon>Eukaryota</taxon>
        <taxon>Fungi</taxon>
        <taxon>Fungi incertae sedis</taxon>
        <taxon>Mucoromycota</taxon>
        <taxon>Mucoromycotina</taxon>
        <taxon>Mucoromycetes</taxon>
        <taxon>Mucorales</taxon>
        <taxon>Lichtheimiaceae</taxon>
        <taxon>Circinella</taxon>
    </lineage>
</organism>
<evidence type="ECO:0000256" key="1">
    <source>
        <dbReference type="SAM" id="MobiDB-lite"/>
    </source>
</evidence>
<protein>
    <submittedName>
        <fullName evidence="2">Uncharacterized protein</fullName>
    </submittedName>
</protein>
<evidence type="ECO:0000313" key="2">
    <source>
        <dbReference type="EMBL" id="KAG2216373.1"/>
    </source>
</evidence>
<dbReference type="OrthoDB" id="2285917at2759"/>
<proteinExistence type="predicted"/>
<gene>
    <name evidence="2" type="ORF">INT45_007376</name>
</gene>
<evidence type="ECO:0000313" key="3">
    <source>
        <dbReference type="Proteomes" id="UP000646827"/>
    </source>
</evidence>
<accession>A0A8H7RV27</accession>
<reference evidence="2 3" key="1">
    <citation type="submission" date="2020-12" db="EMBL/GenBank/DDBJ databases">
        <title>Metabolic potential, ecology and presence of endohyphal bacteria is reflected in genomic diversity of Mucoromycotina.</title>
        <authorList>
            <person name="Muszewska A."/>
            <person name="Okrasinska A."/>
            <person name="Steczkiewicz K."/>
            <person name="Drgas O."/>
            <person name="Orlowska M."/>
            <person name="Perlinska-Lenart U."/>
            <person name="Aleksandrzak-Piekarczyk T."/>
            <person name="Szatraj K."/>
            <person name="Zielenkiewicz U."/>
            <person name="Pilsyk S."/>
            <person name="Malc E."/>
            <person name="Mieczkowski P."/>
            <person name="Kruszewska J.S."/>
            <person name="Biernat P."/>
            <person name="Pawlowska J."/>
        </authorList>
    </citation>
    <scope>NUCLEOTIDE SEQUENCE [LARGE SCALE GENOMIC DNA]</scope>
    <source>
        <strain evidence="2 3">CBS 142.35</strain>
    </source>
</reference>
<dbReference type="EMBL" id="JAEPRB010000414">
    <property type="protein sequence ID" value="KAG2216373.1"/>
    <property type="molecule type" value="Genomic_DNA"/>
</dbReference>
<dbReference type="Proteomes" id="UP000646827">
    <property type="component" value="Unassembled WGS sequence"/>
</dbReference>
<keyword evidence="3" id="KW-1185">Reference proteome</keyword>
<comment type="caution">
    <text evidence="2">The sequence shown here is derived from an EMBL/GenBank/DDBJ whole genome shotgun (WGS) entry which is preliminary data.</text>
</comment>
<sequence>MLIPITIQPELNDPNKELHPLVALEYVFQKQACSLQSLKFKHNPTVKLLYSIAKEALNNQVPQHQETVDILVDVCIETRNQFKRILDALDEDNKGARVYASAGVLYSETCSQKYKSQSLQDTSMPEPPELPEGVKASTRREPIQVLWEAEPERVKSDMQFIDEFVEDWLKTHKRISWAECVSEDKKQGYYKIMYRNNNSLKSTYYELKKKK</sequence>